<keyword evidence="3 6" id="KW-0378">Hydrolase</keyword>
<dbReference type="Gene3D" id="3.40.720.10">
    <property type="entry name" value="Alkaline Phosphatase, subunit A"/>
    <property type="match status" value="1"/>
</dbReference>
<dbReference type="InterPro" id="IPR024607">
    <property type="entry name" value="Sulfatase_CS"/>
</dbReference>
<evidence type="ECO:0000256" key="2">
    <source>
        <dbReference type="ARBA" id="ARBA00022723"/>
    </source>
</evidence>
<dbReference type="EMBL" id="JBEPLY010000009">
    <property type="protein sequence ID" value="MET3600807.1"/>
    <property type="molecule type" value="Genomic_DNA"/>
</dbReference>
<dbReference type="Proteomes" id="UP001549164">
    <property type="component" value="Unassembled WGS sequence"/>
</dbReference>
<accession>A0ABV2ID10</accession>
<dbReference type="SUPFAM" id="SSF53649">
    <property type="entry name" value="Alkaline phosphatase-like"/>
    <property type="match status" value="1"/>
</dbReference>
<proteinExistence type="inferred from homology"/>
<dbReference type="EC" id="3.1.6.1" evidence="6"/>
<dbReference type="PROSITE" id="PS51318">
    <property type="entry name" value="TAT"/>
    <property type="match status" value="1"/>
</dbReference>
<name>A0ABV2ID10_9HYPH</name>
<evidence type="ECO:0000256" key="1">
    <source>
        <dbReference type="ARBA" id="ARBA00008779"/>
    </source>
</evidence>
<dbReference type="Pfam" id="PF00884">
    <property type="entry name" value="Sulfatase"/>
    <property type="match status" value="1"/>
</dbReference>
<dbReference type="InterPro" id="IPR017850">
    <property type="entry name" value="Alkaline_phosphatase_core_sf"/>
</dbReference>
<protein>
    <submittedName>
        <fullName evidence="6">Arylsulfatase</fullName>
        <ecNumber evidence="6">3.1.6.1</ecNumber>
    </submittedName>
</protein>
<keyword evidence="4" id="KW-0106">Calcium</keyword>
<organism evidence="6 7">
    <name type="scientific">Martelella mangrovi</name>
    <dbReference type="NCBI Taxonomy" id="1397477"/>
    <lineage>
        <taxon>Bacteria</taxon>
        <taxon>Pseudomonadati</taxon>
        <taxon>Pseudomonadota</taxon>
        <taxon>Alphaproteobacteria</taxon>
        <taxon>Hyphomicrobiales</taxon>
        <taxon>Aurantimonadaceae</taxon>
        <taxon>Martelella</taxon>
    </lineage>
</organism>
<sequence length="594" mass="65515">MLPKDYLSNVYGAPHTASGWSPTRRDVVKLMGAGAAASLIGSSRAFAQSADGKQPNIVMVVIDDAGFSDIGAYGSEIKTPHIDELATGGLRYNRFDTCAICSPTRAALMTGRNPQTVNMDDLPGKGEAPPIDSLNAHSGELPLNAETVAAALQKTGYATFALGKWHLCPTYSDDDARNRLSWPRQRGFDYFYGFLSGHTDQYHPDLVENNTVLPTPDNPDYHLSVDLVDHAIDAMQPDKTDKPKFVYLALGATHSPYHVPEAYIDAYRGAYDKGWDEIRKARFARQKDIGIIPDNTVLPPREVGDAAWDTLDDQHKRVFARFMETYAGFMTHTDEQIGRLVDYLKETGQYDNTLIMLITDNGAASEGGANGGFFTPYLDKTTVAEMDAHLDEAGSPSTYMLYPRPWAYAGDTPFRRYKLWPYAGGVRTPMIVSWPDHIEDAGAVRSQYVNVIDLAPTILAVAGGGFSASVDGVEQLPVAGKSVLETFTSSDAATRSVQFFTMRGNRAITDGDWRAVAMHRIDTDFDEDPWQLFNVAEDFSESHDLSQENPEKLEAMKALWWEEAKKYANPPLADPVELLYNLNGFGDAFENIGD</sequence>
<comment type="caution">
    <text evidence="6">The sequence shown here is derived from an EMBL/GenBank/DDBJ whole genome shotgun (WGS) entry which is preliminary data.</text>
</comment>
<dbReference type="CDD" id="cd16025">
    <property type="entry name" value="PAS_like"/>
    <property type="match status" value="1"/>
</dbReference>
<comment type="similarity">
    <text evidence="1">Belongs to the sulfatase family.</text>
</comment>
<dbReference type="InterPro" id="IPR050738">
    <property type="entry name" value="Sulfatase"/>
</dbReference>
<keyword evidence="2" id="KW-0479">Metal-binding</keyword>
<evidence type="ECO:0000313" key="6">
    <source>
        <dbReference type="EMBL" id="MET3600807.1"/>
    </source>
</evidence>
<gene>
    <name evidence="6" type="ORF">ABID12_002758</name>
</gene>
<dbReference type="InterPro" id="IPR000917">
    <property type="entry name" value="Sulfatase_N"/>
</dbReference>
<dbReference type="InterPro" id="IPR006311">
    <property type="entry name" value="TAT_signal"/>
</dbReference>
<dbReference type="RefSeq" id="WP_354434685.1">
    <property type="nucleotide sequence ID" value="NZ_JBEPLY010000009.1"/>
</dbReference>
<keyword evidence="7" id="KW-1185">Reference proteome</keyword>
<dbReference type="PANTHER" id="PTHR42693">
    <property type="entry name" value="ARYLSULFATASE FAMILY MEMBER"/>
    <property type="match status" value="1"/>
</dbReference>
<evidence type="ECO:0000313" key="7">
    <source>
        <dbReference type="Proteomes" id="UP001549164"/>
    </source>
</evidence>
<reference evidence="6 7" key="1">
    <citation type="submission" date="2024-06" db="EMBL/GenBank/DDBJ databases">
        <title>Genomic Encyclopedia of Type Strains, Phase IV (KMG-IV): sequencing the most valuable type-strain genomes for metagenomic binning, comparative biology and taxonomic classification.</title>
        <authorList>
            <person name="Goeker M."/>
        </authorList>
    </citation>
    <scope>NUCLEOTIDE SEQUENCE [LARGE SCALE GENOMIC DNA]</scope>
    <source>
        <strain evidence="6 7">DSM 28102</strain>
    </source>
</reference>
<dbReference type="Gene3D" id="3.30.1120.10">
    <property type="match status" value="1"/>
</dbReference>
<dbReference type="GO" id="GO:0004065">
    <property type="term" value="F:arylsulfatase activity"/>
    <property type="evidence" value="ECO:0007669"/>
    <property type="project" value="UniProtKB-EC"/>
</dbReference>
<evidence type="ECO:0000256" key="4">
    <source>
        <dbReference type="ARBA" id="ARBA00022837"/>
    </source>
</evidence>
<dbReference type="PANTHER" id="PTHR42693:SF33">
    <property type="entry name" value="ARYLSULFATASE"/>
    <property type="match status" value="1"/>
</dbReference>
<feature type="domain" description="Sulfatase N-terminal" evidence="5">
    <location>
        <begin position="55"/>
        <end position="463"/>
    </location>
</feature>
<dbReference type="PROSITE" id="PS00523">
    <property type="entry name" value="SULFATASE_1"/>
    <property type="match status" value="1"/>
</dbReference>
<evidence type="ECO:0000256" key="3">
    <source>
        <dbReference type="ARBA" id="ARBA00022801"/>
    </source>
</evidence>
<evidence type="ECO:0000259" key="5">
    <source>
        <dbReference type="Pfam" id="PF00884"/>
    </source>
</evidence>